<dbReference type="Proteomes" id="UP000244128">
    <property type="component" value="Unassembled WGS sequence"/>
</dbReference>
<dbReference type="RefSeq" id="WP_107804254.1">
    <property type="nucleotide sequence ID" value="NZ_QAOI01000031.1"/>
</dbReference>
<dbReference type="AlphaFoldDB" id="A0A2T5HH09"/>
<name>A0A2T5HH09_9PROT</name>
<proteinExistence type="predicted"/>
<evidence type="ECO:0000313" key="1">
    <source>
        <dbReference type="EMBL" id="PTQ70846.1"/>
    </source>
</evidence>
<reference evidence="1 2" key="1">
    <citation type="submission" date="2018-04" db="EMBL/GenBank/DDBJ databases">
        <title>Active sludge and wastewater microbial communities from Klosterneuburg, Austria.</title>
        <authorList>
            <person name="Wagner M."/>
        </authorList>
    </citation>
    <scope>NUCLEOTIDE SEQUENCE [LARGE SCALE GENOMIC DNA]</scope>
    <source>
        <strain evidence="1 2">Nm49</strain>
    </source>
</reference>
<organism evidence="1 2">
    <name type="scientific">Nitrosomonas oligotropha</name>
    <dbReference type="NCBI Taxonomy" id="42354"/>
    <lineage>
        <taxon>Bacteria</taxon>
        <taxon>Pseudomonadati</taxon>
        <taxon>Pseudomonadota</taxon>
        <taxon>Betaproteobacteria</taxon>
        <taxon>Nitrosomonadales</taxon>
        <taxon>Nitrosomonadaceae</taxon>
        <taxon>Nitrosomonas</taxon>
    </lineage>
</organism>
<sequence length="176" mass="19439">MIENLKQLDDAIIAGLQNKLTGISTVEAYPIIKRRINVPAVLVELSQFEPGTDPGTGETALIGHYQARAVVDPNLNDAPLQARELAARIAVAIKDETWGLEIETAKFLDAGEDAFKPELDGYLCWMVEWTHEFHLGDSVWPYPDETGLTLMLGLYPDTGTGKEELYWEAGTDPEVP</sequence>
<evidence type="ECO:0000313" key="2">
    <source>
        <dbReference type="Proteomes" id="UP000244128"/>
    </source>
</evidence>
<comment type="caution">
    <text evidence="1">The sequence shown here is derived from an EMBL/GenBank/DDBJ whole genome shotgun (WGS) entry which is preliminary data.</text>
</comment>
<dbReference type="EMBL" id="QAOI01000031">
    <property type="protein sequence ID" value="PTQ70846.1"/>
    <property type="molecule type" value="Genomic_DNA"/>
</dbReference>
<accession>A0A2T5HH09</accession>
<gene>
    <name evidence="1" type="ORF">C8R26_13133</name>
</gene>
<protein>
    <submittedName>
        <fullName evidence="1">Uncharacterized protein</fullName>
    </submittedName>
</protein>